<dbReference type="EMBL" id="FMTY01000003">
    <property type="protein sequence ID" value="SCX10968.1"/>
    <property type="molecule type" value="Genomic_DNA"/>
</dbReference>
<dbReference type="Pfam" id="PF00903">
    <property type="entry name" value="Glyoxalase"/>
    <property type="match status" value="1"/>
</dbReference>
<dbReference type="PANTHER" id="PTHR36113">
    <property type="entry name" value="LYASE, PUTATIVE-RELATED-RELATED"/>
    <property type="match status" value="1"/>
</dbReference>
<feature type="domain" description="VOC" evidence="2">
    <location>
        <begin position="6"/>
        <end position="129"/>
    </location>
</feature>
<dbReference type="NCBIfam" id="NF008551">
    <property type="entry name" value="PRK11478.1"/>
    <property type="match status" value="1"/>
</dbReference>
<accession>A0A1G4VRW8</accession>
<dbReference type="RefSeq" id="WP_023577036.1">
    <property type="nucleotide sequence ID" value="NZ_CBCSBQ010000002.1"/>
</dbReference>
<dbReference type="InterPro" id="IPR051332">
    <property type="entry name" value="Fosfomycin_Res_Enzymes"/>
</dbReference>
<dbReference type="InterPro" id="IPR004360">
    <property type="entry name" value="Glyas_Fos-R_dOase_dom"/>
</dbReference>
<keyword evidence="1" id="KW-0479">Metal-binding</keyword>
<dbReference type="CDD" id="cd08352">
    <property type="entry name" value="VOC_Bs_YwkD_like"/>
    <property type="match status" value="1"/>
</dbReference>
<organism evidence="3 4">
    <name type="scientific">Flavobacterium saliperosum</name>
    <dbReference type="NCBI Taxonomy" id="329186"/>
    <lineage>
        <taxon>Bacteria</taxon>
        <taxon>Pseudomonadati</taxon>
        <taxon>Bacteroidota</taxon>
        <taxon>Flavobacteriia</taxon>
        <taxon>Flavobacteriales</taxon>
        <taxon>Flavobacteriaceae</taxon>
        <taxon>Flavobacterium</taxon>
    </lineage>
</organism>
<sequence>MLQLNKIHHIAIICSDYEKSKHFYTQILGLEVLQEVYREERQSHKLDLALNGNYIVELFSFPNPPQRVSRPEAVGLRHLAFEVDDIEAARAFLLSNHIEAETIRVDEYTHKRFFFLSDPDDLPIEFYESGLKSYQQNAFRKSEI</sequence>
<dbReference type="GO" id="GO:0046872">
    <property type="term" value="F:metal ion binding"/>
    <property type="evidence" value="ECO:0007669"/>
    <property type="project" value="UniProtKB-KW"/>
</dbReference>
<evidence type="ECO:0000313" key="4">
    <source>
        <dbReference type="Proteomes" id="UP000182124"/>
    </source>
</evidence>
<dbReference type="InterPro" id="IPR037523">
    <property type="entry name" value="VOC_core"/>
</dbReference>
<evidence type="ECO:0000256" key="1">
    <source>
        <dbReference type="ARBA" id="ARBA00022723"/>
    </source>
</evidence>
<evidence type="ECO:0000259" key="2">
    <source>
        <dbReference type="PROSITE" id="PS51819"/>
    </source>
</evidence>
<evidence type="ECO:0000313" key="3">
    <source>
        <dbReference type="EMBL" id="SCX10968.1"/>
    </source>
</evidence>
<name>A0A1G4VRW8_9FLAO</name>
<gene>
    <name evidence="3" type="ORF">SAMN02927925_01675</name>
</gene>
<proteinExistence type="predicted"/>
<protein>
    <submittedName>
        <fullName evidence="3">Glyoxylase I family protein</fullName>
    </submittedName>
</protein>
<reference evidence="3 4" key="1">
    <citation type="submission" date="2016-10" db="EMBL/GenBank/DDBJ databases">
        <authorList>
            <person name="de Groot N.N."/>
        </authorList>
    </citation>
    <scope>NUCLEOTIDE SEQUENCE [LARGE SCALE GENOMIC DNA]</scope>
    <source>
        <strain evidence="3 4">CGMCC 1.3801</strain>
    </source>
</reference>
<dbReference type="AlphaFoldDB" id="A0A1G4VRW8"/>
<dbReference type="SUPFAM" id="SSF54593">
    <property type="entry name" value="Glyoxalase/Bleomycin resistance protein/Dihydroxybiphenyl dioxygenase"/>
    <property type="match status" value="1"/>
</dbReference>
<dbReference type="Gene3D" id="3.10.180.10">
    <property type="entry name" value="2,3-Dihydroxybiphenyl 1,2-Dioxygenase, domain 1"/>
    <property type="match status" value="1"/>
</dbReference>
<dbReference type="STRING" id="329186.SAMN02927925_01675"/>
<dbReference type="InterPro" id="IPR029068">
    <property type="entry name" value="Glyas_Bleomycin-R_OHBP_Dase"/>
</dbReference>
<dbReference type="PANTHER" id="PTHR36113:SF6">
    <property type="entry name" value="FOSFOMYCIN RESISTANCE PROTEIN FOSX"/>
    <property type="match status" value="1"/>
</dbReference>
<dbReference type="Proteomes" id="UP000182124">
    <property type="component" value="Unassembled WGS sequence"/>
</dbReference>
<dbReference type="InterPro" id="IPR037478">
    <property type="entry name" value="YwkD-like_dom"/>
</dbReference>
<dbReference type="PROSITE" id="PS51819">
    <property type="entry name" value="VOC"/>
    <property type="match status" value="1"/>
</dbReference>
<dbReference type="eggNOG" id="COG0346">
    <property type="taxonomic scope" value="Bacteria"/>
</dbReference>